<dbReference type="InterPro" id="IPR050188">
    <property type="entry name" value="RluA_PseudoU_synthase"/>
</dbReference>
<dbReference type="PANTHER" id="PTHR21600:SF84">
    <property type="entry name" value="PSEUDOURIDINE SYNTHASE RSUA_RLUA-LIKE DOMAIN-CONTAINING PROTEIN"/>
    <property type="match status" value="1"/>
</dbReference>
<dbReference type="InterPro" id="IPR006145">
    <property type="entry name" value="PsdUridine_synth_RsuA/RluA"/>
</dbReference>
<dbReference type="Pfam" id="PF00849">
    <property type="entry name" value="PseudoU_synth_2"/>
    <property type="match status" value="1"/>
</dbReference>
<dbReference type="SUPFAM" id="SSF55120">
    <property type="entry name" value="Pseudouridine synthase"/>
    <property type="match status" value="1"/>
</dbReference>
<dbReference type="PROSITE" id="PS01129">
    <property type="entry name" value="PSI_RLU"/>
    <property type="match status" value="1"/>
</dbReference>
<dbReference type="PANTHER" id="PTHR21600">
    <property type="entry name" value="MITOCHONDRIAL RNA PSEUDOURIDINE SYNTHASE"/>
    <property type="match status" value="1"/>
</dbReference>
<proteinExistence type="predicted"/>
<evidence type="ECO:0000256" key="2">
    <source>
        <dbReference type="ARBA" id="ARBA00031870"/>
    </source>
</evidence>
<dbReference type="Proteomes" id="UP000036185">
    <property type="component" value="Chromosome"/>
</dbReference>
<name>A0ABM5U4L5_CORUL</name>
<dbReference type="Gene3D" id="3.30.2350.10">
    <property type="entry name" value="Pseudouridine synthase"/>
    <property type="match status" value="1"/>
</dbReference>
<protein>
    <recommendedName>
        <fullName evidence="2">RNA pseudouridylate synthase</fullName>
    </recommendedName>
    <alternativeName>
        <fullName evidence="3">RNA-uridine isomerase</fullName>
    </alternativeName>
</protein>
<accession>A0ABM5U4L5</accession>
<evidence type="ECO:0000259" key="4">
    <source>
        <dbReference type="Pfam" id="PF00849"/>
    </source>
</evidence>
<evidence type="ECO:0000313" key="6">
    <source>
        <dbReference type="Proteomes" id="UP000036185"/>
    </source>
</evidence>
<evidence type="ECO:0000256" key="3">
    <source>
        <dbReference type="ARBA" id="ARBA00033164"/>
    </source>
</evidence>
<sequence length="335" mass="37844">MTGSKIALMSMEDRVVHVPRGQAPLPVKDGLNPTRVRVPEECAGMSAYEFAWDLIASQRRRHPDDTPEALLTRFRQDQVIIGPRFRIASPDTPLKANEDIWFYRTPAPETPVPYSCETVYEDDNLLVVNKPPFLATMPRGKHITQTATVQMRRATGNGELSPAHRLDRLTSGILVFTKNRKVRGAYQSLFAERKVTKTYHAIARFRDDLTGNTLWRDHMIKTPGDIQGHIVPGPPNAETLLVDVTELSAQETAQLQQLHDVTTPLARYTLQPHTGRTHQLRLHMWAAGVPILGDPAYPTILPEEEEDFRVPMHLTAYQLTFCDPISNTPRCFTVE</sequence>
<dbReference type="InterPro" id="IPR020103">
    <property type="entry name" value="PsdUridine_synth_cat_dom_sf"/>
</dbReference>
<reference evidence="5 6" key="1">
    <citation type="journal article" date="2014" name="Int. J. Syst. Evol. Microbiol.">
        <title>Draft Genome Sequence of Corynebacterium ulcerans FRC58, Isolated from the Bronchitic Aspiration of a Patient in France.</title>
        <authorList>
            <person name="Silva Ado S."/>
            <person name="Barauna R.A."/>
            <person name="de Sa P.C."/>
            <person name="das Gracas D.A."/>
            <person name="Carneiro A.R."/>
            <person name="Thouvenin M."/>
            <person name="Azevedo V."/>
            <person name="Badell E."/>
            <person name="Guiso N."/>
            <person name="da Silva A.L."/>
            <person name="Ramos R.T."/>
        </authorList>
    </citation>
    <scope>NUCLEOTIDE SEQUENCE [LARGE SCALE GENOMIC DNA]</scope>
    <source>
        <strain evidence="5 6">FRC58</strain>
    </source>
</reference>
<gene>
    <name evidence="5" type="primary">rluC</name>
    <name evidence="5" type="ORF">CulFRC58_2251</name>
</gene>
<dbReference type="InterPro" id="IPR006224">
    <property type="entry name" value="PsdUridine_synth_RluA-like_CS"/>
</dbReference>
<keyword evidence="6" id="KW-1185">Reference proteome</keyword>
<evidence type="ECO:0000256" key="1">
    <source>
        <dbReference type="ARBA" id="ARBA00000073"/>
    </source>
</evidence>
<dbReference type="EMBL" id="CP011913">
    <property type="protein sequence ID" value="AKN78105.1"/>
    <property type="molecule type" value="Genomic_DNA"/>
</dbReference>
<feature type="domain" description="Pseudouridine synthase RsuA/RluA-like" evidence="4">
    <location>
        <begin position="124"/>
        <end position="284"/>
    </location>
</feature>
<evidence type="ECO:0000313" key="5">
    <source>
        <dbReference type="EMBL" id="AKN78105.1"/>
    </source>
</evidence>
<organism evidence="5 6">
    <name type="scientific">Corynebacterium ulcerans FRC58</name>
    <dbReference type="NCBI Taxonomy" id="1408268"/>
    <lineage>
        <taxon>Bacteria</taxon>
        <taxon>Bacillati</taxon>
        <taxon>Actinomycetota</taxon>
        <taxon>Actinomycetes</taxon>
        <taxon>Mycobacteriales</taxon>
        <taxon>Corynebacteriaceae</taxon>
        <taxon>Corynebacterium</taxon>
    </lineage>
</organism>
<comment type="catalytic activity">
    <reaction evidence="1">
        <text>a uridine in RNA = a pseudouridine in RNA</text>
        <dbReference type="Rhea" id="RHEA:48348"/>
        <dbReference type="Rhea" id="RHEA-COMP:12068"/>
        <dbReference type="Rhea" id="RHEA-COMP:12069"/>
        <dbReference type="ChEBI" id="CHEBI:65314"/>
        <dbReference type="ChEBI" id="CHEBI:65315"/>
    </reaction>
</comment>